<keyword evidence="2" id="KW-1185">Reference proteome</keyword>
<proteinExistence type="predicted"/>
<protein>
    <submittedName>
        <fullName evidence="1">Uncharacterized protein</fullName>
    </submittedName>
</protein>
<evidence type="ECO:0000313" key="1">
    <source>
        <dbReference type="EMBL" id="KAF6141110.1"/>
    </source>
</evidence>
<evidence type="ECO:0000313" key="2">
    <source>
        <dbReference type="Proteomes" id="UP000541444"/>
    </source>
</evidence>
<dbReference type="Proteomes" id="UP000541444">
    <property type="component" value="Unassembled WGS sequence"/>
</dbReference>
<dbReference type="EMBL" id="JACGCM010002332">
    <property type="protein sequence ID" value="KAF6141110.1"/>
    <property type="molecule type" value="Genomic_DNA"/>
</dbReference>
<gene>
    <name evidence="1" type="ORF">GIB67_006555</name>
</gene>
<organism evidence="1 2">
    <name type="scientific">Kingdonia uniflora</name>
    <dbReference type="NCBI Taxonomy" id="39325"/>
    <lineage>
        <taxon>Eukaryota</taxon>
        <taxon>Viridiplantae</taxon>
        <taxon>Streptophyta</taxon>
        <taxon>Embryophyta</taxon>
        <taxon>Tracheophyta</taxon>
        <taxon>Spermatophyta</taxon>
        <taxon>Magnoliopsida</taxon>
        <taxon>Ranunculales</taxon>
        <taxon>Circaeasteraceae</taxon>
        <taxon>Kingdonia</taxon>
    </lineage>
</organism>
<sequence>MRLTERGKNMFLRGCFAEVLSFVGIRYSSPSLAAAMANIIPTFTLVLAAPKKILASGNKTTKVDSLQVVPMIGLEKENQSSGGAAGYGSHVLPKFSNFANTETTQHLLWDCRVASNLRQWVCNLFNMQSSASNLKEQIDKGKTFSPLLKELWNSISMVSTYHIWYSRNKSLFDGLQDNNSTSFMLDSLIKFTHRSVSDADIRKYQAFAQILQQSRGLGSEFQLAKARAGFAAASDAFVAPAEDDELYS</sequence>
<comment type="caution">
    <text evidence="1">The sequence shown here is derived from an EMBL/GenBank/DDBJ whole genome shotgun (WGS) entry which is preliminary data.</text>
</comment>
<dbReference type="OrthoDB" id="1938430at2759"/>
<accession>A0A7J7LEY8</accession>
<name>A0A7J7LEY8_9MAGN</name>
<reference evidence="1 2" key="1">
    <citation type="journal article" date="2020" name="IScience">
        <title>Genome Sequencing of the Endangered Kingdonia uniflora (Circaeasteraceae, Ranunculales) Reveals Potential Mechanisms of Evolutionary Specialization.</title>
        <authorList>
            <person name="Sun Y."/>
            <person name="Deng T."/>
            <person name="Zhang A."/>
            <person name="Moore M.J."/>
            <person name="Landis J.B."/>
            <person name="Lin N."/>
            <person name="Zhang H."/>
            <person name="Zhang X."/>
            <person name="Huang J."/>
            <person name="Zhang X."/>
            <person name="Sun H."/>
            <person name="Wang H."/>
        </authorList>
    </citation>
    <scope>NUCLEOTIDE SEQUENCE [LARGE SCALE GENOMIC DNA]</scope>
    <source>
        <strain evidence="1">TB1705</strain>
        <tissue evidence="1">Leaf</tissue>
    </source>
</reference>
<dbReference type="AlphaFoldDB" id="A0A7J7LEY8"/>